<feature type="transmembrane region" description="Helical" evidence="1">
    <location>
        <begin position="184"/>
        <end position="204"/>
    </location>
</feature>
<feature type="transmembrane region" description="Helical" evidence="1">
    <location>
        <begin position="53"/>
        <end position="74"/>
    </location>
</feature>
<dbReference type="EMBL" id="BONH01000007">
    <property type="protein sequence ID" value="GIF96852.1"/>
    <property type="molecule type" value="Genomic_DNA"/>
</dbReference>
<comment type="caution">
    <text evidence="2">The sequence shown here is derived from an EMBL/GenBank/DDBJ whole genome shotgun (WGS) entry which is preliminary data.</text>
</comment>
<evidence type="ECO:0000313" key="2">
    <source>
        <dbReference type="EMBL" id="GIF96852.1"/>
    </source>
</evidence>
<keyword evidence="1" id="KW-0472">Membrane</keyword>
<dbReference type="AlphaFoldDB" id="A0A8J3NY09"/>
<organism evidence="2 3">
    <name type="scientific">Catellatospora citrea</name>
    <dbReference type="NCBI Taxonomy" id="53366"/>
    <lineage>
        <taxon>Bacteria</taxon>
        <taxon>Bacillati</taxon>
        <taxon>Actinomycetota</taxon>
        <taxon>Actinomycetes</taxon>
        <taxon>Micromonosporales</taxon>
        <taxon>Micromonosporaceae</taxon>
        <taxon>Catellatospora</taxon>
    </lineage>
</organism>
<reference evidence="2 3" key="1">
    <citation type="submission" date="2021-01" db="EMBL/GenBank/DDBJ databases">
        <title>Whole genome shotgun sequence of Catellatospora citrea NBRC 14495.</title>
        <authorList>
            <person name="Komaki H."/>
            <person name="Tamura T."/>
        </authorList>
    </citation>
    <scope>NUCLEOTIDE SEQUENCE [LARGE SCALE GENOMIC DNA]</scope>
    <source>
        <strain evidence="2 3">NBRC 14495</strain>
    </source>
</reference>
<proteinExistence type="predicted"/>
<evidence type="ECO:0000256" key="1">
    <source>
        <dbReference type="SAM" id="Phobius"/>
    </source>
</evidence>
<feature type="transmembrane region" description="Helical" evidence="1">
    <location>
        <begin position="12"/>
        <end position="33"/>
    </location>
</feature>
<protein>
    <recommendedName>
        <fullName evidence="4">DUF998 domain-containing protein</fullName>
    </recommendedName>
</protein>
<dbReference type="RefSeq" id="WP_120314744.1">
    <property type="nucleotide sequence ID" value="NZ_BONH01000007.1"/>
</dbReference>
<dbReference type="Proteomes" id="UP000659904">
    <property type="component" value="Unassembled WGS sequence"/>
</dbReference>
<dbReference type="InterPro" id="IPR009339">
    <property type="entry name" value="DUF998"/>
</dbReference>
<feature type="transmembrane region" description="Helical" evidence="1">
    <location>
        <begin position="154"/>
        <end position="172"/>
    </location>
</feature>
<accession>A0A8J3NY09</accession>
<evidence type="ECO:0008006" key="4">
    <source>
        <dbReference type="Google" id="ProtNLM"/>
    </source>
</evidence>
<gene>
    <name evidence="2" type="ORF">Cci01nite_19460</name>
</gene>
<keyword evidence="3" id="KW-1185">Reference proteome</keyword>
<sequence>MRRSTVDMTRALLAAGVAAPVLFVVGFTVAGLVRPGYSAMRSAVSDLGVGQNAWLQNANFLLFAMLLIGYAVGYRRALTQDLGRSATTGAVLIGCASIGLVGAVVFPATPATGLLHFLLGFLIVLGAAMAAAFHGGRVFRHVPGGRGLARYSTWSGIAAVAMFVVTFVALNPASPLERAGVGGLINRILAIVAFSWYGITAWWLRRRLSAR</sequence>
<keyword evidence="1" id="KW-1133">Transmembrane helix</keyword>
<keyword evidence="1" id="KW-0812">Transmembrane</keyword>
<dbReference type="Pfam" id="PF06197">
    <property type="entry name" value="DUF998"/>
    <property type="match status" value="1"/>
</dbReference>
<feature type="transmembrane region" description="Helical" evidence="1">
    <location>
        <begin position="114"/>
        <end position="133"/>
    </location>
</feature>
<feature type="transmembrane region" description="Helical" evidence="1">
    <location>
        <begin position="86"/>
        <end position="108"/>
    </location>
</feature>
<name>A0A8J3NY09_9ACTN</name>
<evidence type="ECO:0000313" key="3">
    <source>
        <dbReference type="Proteomes" id="UP000659904"/>
    </source>
</evidence>